<dbReference type="RefSeq" id="WP_346156395.1">
    <property type="nucleotide sequence ID" value="NZ_BAAATE010000047.1"/>
</dbReference>
<keyword evidence="3" id="KW-1185">Reference proteome</keyword>
<evidence type="ECO:0000313" key="2">
    <source>
        <dbReference type="EMBL" id="GAA2697403.1"/>
    </source>
</evidence>
<feature type="region of interest" description="Disordered" evidence="1">
    <location>
        <begin position="60"/>
        <end position="81"/>
    </location>
</feature>
<sequence length="279" mass="29033">MPHPGMRRRVAAIPGTPLPNGLLGGCTTVIDVEDEHELLGVDWVSLSCKHAYPTDWCPTDDAGTPLPPPGPKQFERPDSESAGPVTVYAGAICSAPGFPYAEAEQHARAGLSQGEGRALEEWFWQNVLAPAAVDRTPPAGPVSVSQGVSILEGWLATDYGGVGVIHVPAGAAALLGRFHQLVPQGSRVRTWLGNCVVLGAGYAVNTGPDGSPAPAGQAWLYASGPVVVRRGPVDVIPGTAPPSVNIRNNDRLVLAERTFVPSTTCAVEAVLVDLCSCCP</sequence>
<evidence type="ECO:0000313" key="3">
    <source>
        <dbReference type="Proteomes" id="UP001501666"/>
    </source>
</evidence>
<dbReference type="Proteomes" id="UP001501666">
    <property type="component" value="Unassembled WGS sequence"/>
</dbReference>
<protein>
    <recommendedName>
        <fullName evidence="4">Cupin</fullName>
    </recommendedName>
</protein>
<reference evidence="3" key="1">
    <citation type="journal article" date="2019" name="Int. J. Syst. Evol. Microbiol.">
        <title>The Global Catalogue of Microorganisms (GCM) 10K type strain sequencing project: providing services to taxonomists for standard genome sequencing and annotation.</title>
        <authorList>
            <consortium name="The Broad Institute Genomics Platform"/>
            <consortium name="The Broad Institute Genome Sequencing Center for Infectious Disease"/>
            <person name="Wu L."/>
            <person name="Ma J."/>
        </authorList>
    </citation>
    <scope>NUCLEOTIDE SEQUENCE [LARGE SCALE GENOMIC DNA]</scope>
    <source>
        <strain evidence="3">JCM 6835</strain>
    </source>
</reference>
<comment type="caution">
    <text evidence="2">The sequence shown here is derived from an EMBL/GenBank/DDBJ whole genome shotgun (WGS) entry which is preliminary data.</text>
</comment>
<accession>A0ABP6FPB4</accession>
<organism evidence="2 3">
    <name type="scientific">Nonomuraea recticatena</name>
    <dbReference type="NCBI Taxonomy" id="46178"/>
    <lineage>
        <taxon>Bacteria</taxon>
        <taxon>Bacillati</taxon>
        <taxon>Actinomycetota</taxon>
        <taxon>Actinomycetes</taxon>
        <taxon>Streptosporangiales</taxon>
        <taxon>Streptosporangiaceae</taxon>
        <taxon>Nonomuraea</taxon>
    </lineage>
</organism>
<proteinExistence type="predicted"/>
<evidence type="ECO:0000256" key="1">
    <source>
        <dbReference type="SAM" id="MobiDB-lite"/>
    </source>
</evidence>
<gene>
    <name evidence="2" type="ORF">GCM10010412_092210</name>
</gene>
<evidence type="ECO:0008006" key="4">
    <source>
        <dbReference type="Google" id="ProtNLM"/>
    </source>
</evidence>
<name>A0ABP6FPB4_9ACTN</name>
<dbReference type="EMBL" id="BAAATE010000047">
    <property type="protein sequence ID" value="GAA2697403.1"/>
    <property type="molecule type" value="Genomic_DNA"/>
</dbReference>
<dbReference type="PROSITE" id="PS51257">
    <property type="entry name" value="PROKAR_LIPOPROTEIN"/>
    <property type="match status" value="1"/>
</dbReference>